<dbReference type="AlphaFoldDB" id="A0A6G1KNZ8"/>
<feature type="compositionally biased region" description="Polar residues" evidence="1">
    <location>
        <begin position="92"/>
        <end position="101"/>
    </location>
</feature>
<dbReference type="InterPro" id="IPR050327">
    <property type="entry name" value="Proton-linked_MCT"/>
</dbReference>
<keyword evidence="4" id="KW-1185">Reference proteome</keyword>
<evidence type="ECO:0000313" key="4">
    <source>
        <dbReference type="Proteomes" id="UP000799428"/>
    </source>
</evidence>
<evidence type="ECO:0008006" key="5">
    <source>
        <dbReference type="Google" id="ProtNLM"/>
    </source>
</evidence>
<dbReference type="OrthoDB" id="5667at2759"/>
<evidence type="ECO:0000256" key="1">
    <source>
        <dbReference type="SAM" id="MobiDB-lite"/>
    </source>
</evidence>
<evidence type="ECO:0000256" key="2">
    <source>
        <dbReference type="SAM" id="Phobius"/>
    </source>
</evidence>
<feature type="transmembrane region" description="Helical" evidence="2">
    <location>
        <begin position="206"/>
        <end position="225"/>
    </location>
</feature>
<dbReference type="EMBL" id="MU005764">
    <property type="protein sequence ID" value="KAF2714574.1"/>
    <property type="molecule type" value="Genomic_DNA"/>
</dbReference>
<keyword evidence="2" id="KW-0472">Membrane</keyword>
<feature type="transmembrane region" description="Helical" evidence="2">
    <location>
        <begin position="130"/>
        <end position="151"/>
    </location>
</feature>
<organism evidence="3 4">
    <name type="scientific">Pleomassaria siparia CBS 279.74</name>
    <dbReference type="NCBI Taxonomy" id="1314801"/>
    <lineage>
        <taxon>Eukaryota</taxon>
        <taxon>Fungi</taxon>
        <taxon>Dikarya</taxon>
        <taxon>Ascomycota</taxon>
        <taxon>Pezizomycotina</taxon>
        <taxon>Dothideomycetes</taxon>
        <taxon>Pleosporomycetidae</taxon>
        <taxon>Pleosporales</taxon>
        <taxon>Pleomassariaceae</taxon>
        <taxon>Pleomassaria</taxon>
    </lineage>
</organism>
<dbReference type="PANTHER" id="PTHR11360">
    <property type="entry name" value="MONOCARBOXYLATE TRANSPORTER"/>
    <property type="match status" value="1"/>
</dbReference>
<dbReference type="Proteomes" id="UP000799428">
    <property type="component" value="Unassembled WGS sequence"/>
</dbReference>
<evidence type="ECO:0000313" key="3">
    <source>
        <dbReference type="EMBL" id="KAF2714574.1"/>
    </source>
</evidence>
<keyword evidence="2" id="KW-0812">Transmembrane</keyword>
<feature type="region of interest" description="Disordered" evidence="1">
    <location>
        <begin position="84"/>
        <end position="121"/>
    </location>
</feature>
<sequence>MGDLGPTKETAFMAANIDAIVWNWNLQTPHWPDIPRPETDLAWCQGAWPQRVSTSWDISLVIPHGLLLIVLCFLFTLSPSEQADTAQKPDVTETSSENPPSTLDEAQHVEPASEKTTPTNNEAGEGGLQAWLVVSGTAFILFAALSFVNSFGVFQGYYMTHQLQHKSPDDVTWIGSMCAFLQLAADGLFSGSVFDRYGAWIIRPLSIVYVFAIMMLSPCNAYWHFMLVHGGLTGMVLGPPHVSFYNCRLPILQQERSDCVGRGCIPVFNRMCRYSHCGLQDVQQHVSRLRLVSANHRVRFVATPGSLLRNHHVSPSTTEVGLPETCMSAPIFFLSTYAVSRGVEVTLASYLVAILNASSMFGRIIPGILADRSRRLNILALGGALTGIMV</sequence>
<accession>A0A6G1KNZ8</accession>
<gene>
    <name evidence="3" type="ORF">K504DRAFT_528877</name>
</gene>
<dbReference type="PANTHER" id="PTHR11360:SF319">
    <property type="entry name" value="MAJOR FACILITATOR SUPERFAMILY (MFS) PROFILE DOMAIN-CONTAINING PROTEIN"/>
    <property type="match status" value="1"/>
</dbReference>
<reference evidence="3" key="1">
    <citation type="journal article" date="2020" name="Stud. Mycol.">
        <title>101 Dothideomycetes genomes: a test case for predicting lifestyles and emergence of pathogens.</title>
        <authorList>
            <person name="Haridas S."/>
            <person name="Albert R."/>
            <person name="Binder M."/>
            <person name="Bloem J."/>
            <person name="Labutti K."/>
            <person name="Salamov A."/>
            <person name="Andreopoulos B."/>
            <person name="Baker S."/>
            <person name="Barry K."/>
            <person name="Bills G."/>
            <person name="Bluhm B."/>
            <person name="Cannon C."/>
            <person name="Castanera R."/>
            <person name="Culley D."/>
            <person name="Daum C."/>
            <person name="Ezra D."/>
            <person name="Gonzalez J."/>
            <person name="Henrissat B."/>
            <person name="Kuo A."/>
            <person name="Liang C."/>
            <person name="Lipzen A."/>
            <person name="Lutzoni F."/>
            <person name="Magnuson J."/>
            <person name="Mondo S."/>
            <person name="Nolan M."/>
            <person name="Ohm R."/>
            <person name="Pangilinan J."/>
            <person name="Park H.-J."/>
            <person name="Ramirez L."/>
            <person name="Alfaro M."/>
            <person name="Sun H."/>
            <person name="Tritt A."/>
            <person name="Yoshinaga Y."/>
            <person name="Zwiers L.-H."/>
            <person name="Turgeon B."/>
            <person name="Goodwin S."/>
            <person name="Spatafora J."/>
            <person name="Crous P."/>
            <person name="Grigoriev I."/>
        </authorList>
    </citation>
    <scope>NUCLEOTIDE SEQUENCE</scope>
    <source>
        <strain evidence="3">CBS 279.74</strain>
    </source>
</reference>
<feature type="transmembrane region" description="Helical" evidence="2">
    <location>
        <begin position="171"/>
        <end position="194"/>
    </location>
</feature>
<dbReference type="InterPro" id="IPR036259">
    <property type="entry name" value="MFS_trans_sf"/>
</dbReference>
<proteinExistence type="predicted"/>
<feature type="transmembrane region" description="Helical" evidence="2">
    <location>
        <begin position="58"/>
        <end position="78"/>
    </location>
</feature>
<name>A0A6G1KNZ8_9PLEO</name>
<keyword evidence="2" id="KW-1133">Transmembrane helix</keyword>
<protein>
    <recommendedName>
        <fullName evidence="5">MFS general substrate transporter</fullName>
    </recommendedName>
</protein>
<dbReference type="SUPFAM" id="SSF103473">
    <property type="entry name" value="MFS general substrate transporter"/>
    <property type="match status" value="1"/>
</dbReference>